<gene>
    <name evidence="1" type="ORF">S01H1_80426</name>
</gene>
<protein>
    <submittedName>
        <fullName evidence="1">Uncharacterized protein</fullName>
    </submittedName>
</protein>
<evidence type="ECO:0000313" key="1">
    <source>
        <dbReference type="EMBL" id="GAG47605.1"/>
    </source>
</evidence>
<comment type="caution">
    <text evidence="1">The sequence shown here is derived from an EMBL/GenBank/DDBJ whole genome shotgun (WGS) entry which is preliminary data.</text>
</comment>
<accession>X0XW57</accession>
<feature type="non-terminal residue" evidence="1">
    <location>
        <position position="1"/>
    </location>
</feature>
<proteinExistence type="predicted"/>
<organism evidence="1">
    <name type="scientific">marine sediment metagenome</name>
    <dbReference type="NCBI Taxonomy" id="412755"/>
    <lineage>
        <taxon>unclassified sequences</taxon>
        <taxon>metagenomes</taxon>
        <taxon>ecological metagenomes</taxon>
    </lineage>
</organism>
<dbReference type="EMBL" id="BARS01054310">
    <property type="protein sequence ID" value="GAG47605.1"/>
    <property type="molecule type" value="Genomic_DNA"/>
</dbReference>
<reference evidence="1" key="1">
    <citation type="journal article" date="2014" name="Front. Microbiol.">
        <title>High frequency of phylogenetically diverse reductive dehalogenase-homologous genes in deep subseafloor sedimentary metagenomes.</title>
        <authorList>
            <person name="Kawai M."/>
            <person name="Futagami T."/>
            <person name="Toyoda A."/>
            <person name="Takaki Y."/>
            <person name="Nishi S."/>
            <person name="Hori S."/>
            <person name="Arai W."/>
            <person name="Tsubouchi T."/>
            <person name="Morono Y."/>
            <person name="Uchiyama I."/>
            <person name="Ito T."/>
            <person name="Fujiyama A."/>
            <person name="Inagaki F."/>
            <person name="Takami H."/>
        </authorList>
    </citation>
    <scope>NUCLEOTIDE SEQUENCE</scope>
    <source>
        <strain evidence="1">Expedition CK06-06</strain>
    </source>
</reference>
<dbReference type="AlphaFoldDB" id="X0XW57"/>
<sequence>DLAEPIDRLLYLSNTFEEDELIKTLTELKKSTYNATQLAKELYRLDKKIKELFNKV</sequence>
<name>X0XW57_9ZZZZ</name>